<gene>
    <name evidence="2" type="ORF">SEMRO_2836_G338210.1</name>
</gene>
<sequence>MVVQRGFSLQLVDAETQQPLKEYIGPSGVVHYAQAKPGGEYFLRFHVLHEEKTSEESTNKENDDHGSSMYYFRPSVDGKDLGFYTNLTEAQGARDVGLWTYINGIGTNQALKFDEAPAAKPGSVASTATEGDVPSSEAPAKTGPPRLHMGNVQVQVSKAVFTGYQKRVYATVPALTQEETVVAETAVSISANSSVQEVEEEEVSSKGANNAKDKDNSQDSNKTEGSMEPVAVLRSREGKARFEQKFTEECPTYKPGELVETITIHYGSTEALIQAGVLLPGGTVPQYVKVAPAPVQEVTTEQVKTIREDASATTGERPVASGPLLDASASTAPSGTKRFHDENEVSVDDTNTEDGVKPPPTKKPCQEVSVLKPEPLSKTAVSTK</sequence>
<evidence type="ECO:0000313" key="3">
    <source>
        <dbReference type="Proteomes" id="UP001153069"/>
    </source>
</evidence>
<dbReference type="AlphaFoldDB" id="A0A9N8F2I9"/>
<organism evidence="2 3">
    <name type="scientific">Seminavis robusta</name>
    <dbReference type="NCBI Taxonomy" id="568900"/>
    <lineage>
        <taxon>Eukaryota</taxon>
        <taxon>Sar</taxon>
        <taxon>Stramenopiles</taxon>
        <taxon>Ochrophyta</taxon>
        <taxon>Bacillariophyta</taxon>
        <taxon>Bacillariophyceae</taxon>
        <taxon>Bacillariophycidae</taxon>
        <taxon>Naviculales</taxon>
        <taxon>Naviculaceae</taxon>
        <taxon>Seminavis</taxon>
    </lineage>
</organism>
<evidence type="ECO:0000256" key="1">
    <source>
        <dbReference type="SAM" id="MobiDB-lite"/>
    </source>
</evidence>
<comment type="caution">
    <text evidence="2">The sequence shown here is derived from an EMBL/GenBank/DDBJ whole genome shotgun (WGS) entry which is preliminary data.</text>
</comment>
<feature type="region of interest" description="Disordered" evidence="1">
    <location>
        <begin position="307"/>
        <end position="384"/>
    </location>
</feature>
<feature type="region of interest" description="Disordered" evidence="1">
    <location>
        <begin position="190"/>
        <end position="236"/>
    </location>
</feature>
<dbReference type="EMBL" id="CAICTM010002834">
    <property type="protein sequence ID" value="CAB9530329.1"/>
    <property type="molecule type" value="Genomic_DNA"/>
</dbReference>
<proteinExistence type="predicted"/>
<protein>
    <submittedName>
        <fullName evidence="2">Uncharacterized protein</fullName>
    </submittedName>
</protein>
<dbReference type="Proteomes" id="UP001153069">
    <property type="component" value="Unassembled WGS sequence"/>
</dbReference>
<reference evidence="2" key="1">
    <citation type="submission" date="2020-06" db="EMBL/GenBank/DDBJ databases">
        <authorList>
            <consortium name="Plant Systems Biology data submission"/>
        </authorList>
    </citation>
    <scope>NUCLEOTIDE SEQUENCE</scope>
    <source>
        <strain evidence="2">D6</strain>
    </source>
</reference>
<keyword evidence="3" id="KW-1185">Reference proteome</keyword>
<evidence type="ECO:0000313" key="2">
    <source>
        <dbReference type="EMBL" id="CAB9530329.1"/>
    </source>
</evidence>
<name>A0A9N8F2I9_9STRA</name>
<accession>A0A9N8F2I9</accession>
<feature type="region of interest" description="Disordered" evidence="1">
    <location>
        <begin position="121"/>
        <end position="148"/>
    </location>
</feature>